<reference evidence="3 4" key="1">
    <citation type="submission" date="2024-01" db="EMBL/GenBank/DDBJ databases">
        <title>The diversity of rhizobia nodulating Mimosa spp. in eleven states of Brazil covering several biomes is determined by host plant, location, and edaphic factors.</title>
        <authorList>
            <person name="Rouws L."/>
            <person name="Barauna A."/>
            <person name="Beukes C."/>
            <person name="De Faria S.M."/>
            <person name="Gross E."/>
            <person name="Dos Reis Junior F.B."/>
            <person name="Simon M."/>
            <person name="Maluk M."/>
            <person name="Odee D.W."/>
            <person name="Kenicer G."/>
            <person name="Young J.P.W."/>
            <person name="Reis V.M."/>
            <person name="Zilli J."/>
            <person name="James E.K."/>
        </authorList>
    </citation>
    <scope>NUCLEOTIDE SEQUENCE [LARGE SCALE GENOMIC DNA]</scope>
    <source>
        <strain evidence="3 4">JPY77</strain>
    </source>
</reference>
<gene>
    <name evidence="3" type="ORF">V4C55_22805</name>
</gene>
<evidence type="ECO:0000313" key="4">
    <source>
        <dbReference type="Proteomes" id="UP001494588"/>
    </source>
</evidence>
<dbReference type="InterPro" id="IPR014729">
    <property type="entry name" value="Rossmann-like_a/b/a_fold"/>
</dbReference>
<dbReference type="InterPro" id="IPR006016">
    <property type="entry name" value="UspA"/>
</dbReference>
<protein>
    <submittedName>
        <fullName evidence="3">Universal stress protein</fullName>
    </submittedName>
</protein>
<dbReference type="RefSeq" id="WP_201654972.1">
    <property type="nucleotide sequence ID" value="NZ_CAJHCS010000021.1"/>
</dbReference>
<keyword evidence="4" id="KW-1185">Reference proteome</keyword>
<dbReference type="PANTHER" id="PTHR46268">
    <property type="entry name" value="STRESS RESPONSE PROTEIN NHAX"/>
    <property type="match status" value="1"/>
</dbReference>
<dbReference type="CDD" id="cd00293">
    <property type="entry name" value="USP-like"/>
    <property type="match status" value="2"/>
</dbReference>
<feature type="domain" description="UspA" evidence="2">
    <location>
        <begin position="170"/>
        <end position="310"/>
    </location>
</feature>
<dbReference type="EMBL" id="JAZHGC010000019">
    <property type="protein sequence ID" value="MEM5288561.1"/>
    <property type="molecule type" value="Genomic_DNA"/>
</dbReference>
<dbReference type="PRINTS" id="PR01438">
    <property type="entry name" value="UNVRSLSTRESS"/>
</dbReference>
<dbReference type="PANTHER" id="PTHR46268:SF6">
    <property type="entry name" value="UNIVERSAL STRESS PROTEIN UP12"/>
    <property type="match status" value="1"/>
</dbReference>
<accession>A0ABU9QGL7</accession>
<evidence type="ECO:0000256" key="1">
    <source>
        <dbReference type="ARBA" id="ARBA00008791"/>
    </source>
</evidence>
<feature type="domain" description="UspA" evidence="2">
    <location>
        <begin position="15"/>
        <end position="158"/>
    </location>
</feature>
<comment type="similarity">
    <text evidence="1">Belongs to the universal stress protein A family.</text>
</comment>
<evidence type="ECO:0000313" key="3">
    <source>
        <dbReference type="EMBL" id="MEM5288561.1"/>
    </source>
</evidence>
<comment type="caution">
    <text evidence="3">The sequence shown here is derived from an EMBL/GenBank/DDBJ whole genome shotgun (WGS) entry which is preliminary data.</text>
</comment>
<sequence>MTNPVDLERTTDRAFQRVLLAVDGGEASLRAAQYTNALFSGRASIAAISVAQNPRTLFPLGAATQAFLSAARDELLSDARAALQRIGALFSGALETDVIDLSKRDGDTVQALLDTAAHWQADLIVMGARHHRGLLRWVEGAVSEPVTRRANSSLLLVPESCRARTDAPPQRILFALDGSANSLGALRMGLQLASADTQLRAIYVVDRAVHLFDIAPVDMLESAFHEEGRVALDLAGRIFASEGRTAETALIETHRTGDDVPHAIVRDAEQWNADLVVVGTHGRRGVARWFLGSVATRTLRLADTPVLLARVPELTQPT</sequence>
<dbReference type="Proteomes" id="UP001494588">
    <property type="component" value="Unassembled WGS sequence"/>
</dbReference>
<name>A0ABU9QGL7_9BURK</name>
<evidence type="ECO:0000259" key="2">
    <source>
        <dbReference type="Pfam" id="PF00582"/>
    </source>
</evidence>
<dbReference type="SUPFAM" id="SSF52402">
    <property type="entry name" value="Adenine nucleotide alpha hydrolases-like"/>
    <property type="match status" value="2"/>
</dbReference>
<dbReference type="InterPro" id="IPR006015">
    <property type="entry name" value="Universal_stress_UspA"/>
</dbReference>
<dbReference type="Gene3D" id="3.40.50.620">
    <property type="entry name" value="HUPs"/>
    <property type="match status" value="2"/>
</dbReference>
<organism evidence="3 4">
    <name type="scientific">Paraburkholderia sabiae</name>
    <dbReference type="NCBI Taxonomy" id="273251"/>
    <lineage>
        <taxon>Bacteria</taxon>
        <taxon>Pseudomonadati</taxon>
        <taxon>Pseudomonadota</taxon>
        <taxon>Betaproteobacteria</taxon>
        <taxon>Burkholderiales</taxon>
        <taxon>Burkholderiaceae</taxon>
        <taxon>Paraburkholderia</taxon>
    </lineage>
</organism>
<proteinExistence type="inferred from homology"/>
<dbReference type="Pfam" id="PF00582">
    <property type="entry name" value="Usp"/>
    <property type="match status" value="2"/>
</dbReference>